<evidence type="ECO:0000313" key="3">
    <source>
        <dbReference type="Proteomes" id="UP000283469"/>
    </source>
</evidence>
<evidence type="ECO:0000259" key="1">
    <source>
        <dbReference type="Pfam" id="PF00326"/>
    </source>
</evidence>
<dbReference type="Gene3D" id="2.120.10.30">
    <property type="entry name" value="TolB, C-terminal domain"/>
    <property type="match status" value="1"/>
</dbReference>
<sequence length="694" mass="76370">MPATRQRPHFVAIAERGLSRNWRSTGALVFLSLLGIAQARAETRQCRLPDLHTVGEERAIGANDLMRLRDFGGLGLGNAPAPFALSPDRRFAALQLRQADPATDSYCTALVLMPVRGGGKPYIIDDAGMIIASTSTRYGVTDLPLGTPKPALIAWNPVGRLLAYTKSFPDRSEIWIHDLVGFKSRRLSSSPVDVEALSWSDDGERLLYASRRDLPAARDAIMAEGRSGFRYDGRFWPLSSDMPLPSADVPLIDQSLDAITGQTQPFRPSDKLALHPAVQWPSASVAFAQRGSRTAWSAPADEGIDTPSRLQIRMGNKPLPCRTASCSGVNSLWWSDDGRTLYFQRRTGVGNSLTEFFAWVPGRNVPRRLLSTTDALFGCQYAGDEIICAQEASNTPRLLVAISIRDGARRLLLDPNPEYAALEPGTVRRLEWRNDAGVAAFGDLVLPPRYTPGHRLPLVIVQYQSRGFLRGGTGDEYPIQALAARGFAVLSFNRPQWRPATDEPLNEKEYLRQSMHGFADRRDVLSSLRQVIRQLDLEGLIDPLRVAITGQSDGAVTATFALANSTLFSAAILSTCCESESGLEISGEALDNFYIGIGYPATRASGKPFWRVASLVDAPDARPVPLLIQAASSEFRMGLATYRDLRRRGWPIEMYIYPDEGHVKLHPAHRAAIYDRNIQWLEEQLNPLPATPGG</sequence>
<dbReference type="EMBL" id="QVRA01000014">
    <property type="protein sequence ID" value="RJG53639.1"/>
    <property type="molecule type" value="Genomic_DNA"/>
</dbReference>
<comment type="caution">
    <text evidence="2">The sequence shown here is derived from an EMBL/GenBank/DDBJ whole genome shotgun (WGS) entry which is preliminary data.</text>
</comment>
<dbReference type="GO" id="GO:0008236">
    <property type="term" value="F:serine-type peptidase activity"/>
    <property type="evidence" value="ECO:0007669"/>
    <property type="project" value="InterPro"/>
</dbReference>
<dbReference type="Pfam" id="PF07676">
    <property type="entry name" value="PD40"/>
    <property type="match status" value="1"/>
</dbReference>
<feature type="domain" description="Peptidase S9 prolyl oligopeptidase catalytic" evidence="1">
    <location>
        <begin position="531"/>
        <end position="686"/>
    </location>
</feature>
<gene>
    <name evidence="2" type="ORF">D0Z70_15430</name>
</gene>
<dbReference type="SUPFAM" id="SSF53474">
    <property type="entry name" value="alpha/beta-Hydrolases"/>
    <property type="match status" value="1"/>
</dbReference>
<dbReference type="InterPro" id="IPR053536">
    <property type="entry name" value="Lasso_peptide_isopeptidase"/>
</dbReference>
<dbReference type="NCBIfam" id="NF033523">
    <property type="entry name" value="lasso_peptidase"/>
    <property type="match status" value="1"/>
</dbReference>
<name>A0A418YQ94_9SPHN</name>
<dbReference type="Gene3D" id="3.40.50.1820">
    <property type="entry name" value="alpha/beta hydrolase"/>
    <property type="match status" value="1"/>
</dbReference>
<dbReference type="InterPro" id="IPR029058">
    <property type="entry name" value="AB_hydrolase_fold"/>
</dbReference>
<protein>
    <submittedName>
        <fullName evidence="2">Atxe2 family lasso peptide isopeptidase</fullName>
    </submittedName>
</protein>
<keyword evidence="3" id="KW-1185">Reference proteome</keyword>
<dbReference type="GO" id="GO:0006508">
    <property type="term" value="P:proteolysis"/>
    <property type="evidence" value="ECO:0007669"/>
    <property type="project" value="InterPro"/>
</dbReference>
<dbReference type="InterPro" id="IPR001375">
    <property type="entry name" value="Peptidase_S9_cat"/>
</dbReference>
<accession>A0A418YQ94</accession>
<dbReference type="InterPro" id="IPR011659">
    <property type="entry name" value="WD40"/>
</dbReference>
<dbReference type="OrthoDB" id="100212at2"/>
<dbReference type="AlphaFoldDB" id="A0A418YQ94"/>
<dbReference type="Proteomes" id="UP000283469">
    <property type="component" value="Unassembled WGS sequence"/>
</dbReference>
<dbReference type="SUPFAM" id="SSF82171">
    <property type="entry name" value="DPP6 N-terminal domain-like"/>
    <property type="match status" value="1"/>
</dbReference>
<dbReference type="Pfam" id="PF00326">
    <property type="entry name" value="Peptidase_S9"/>
    <property type="match status" value="1"/>
</dbReference>
<evidence type="ECO:0000313" key="2">
    <source>
        <dbReference type="EMBL" id="RJG53639.1"/>
    </source>
</evidence>
<proteinExistence type="predicted"/>
<organism evidence="2 3">
    <name type="scientific">Sphingobium terrigena</name>
    <dbReference type="NCBI Taxonomy" id="2304063"/>
    <lineage>
        <taxon>Bacteria</taxon>
        <taxon>Pseudomonadati</taxon>
        <taxon>Pseudomonadota</taxon>
        <taxon>Alphaproteobacteria</taxon>
        <taxon>Sphingomonadales</taxon>
        <taxon>Sphingomonadaceae</taxon>
        <taxon>Sphingobium</taxon>
    </lineage>
</organism>
<dbReference type="InterPro" id="IPR011042">
    <property type="entry name" value="6-blade_b-propeller_TolB-like"/>
</dbReference>
<reference evidence="2 3" key="1">
    <citation type="submission" date="2018-08" db="EMBL/GenBank/DDBJ databases">
        <title>Sphingobium sp. EO9.</title>
        <authorList>
            <person name="Park Y."/>
            <person name="Kim K.H."/>
            <person name="Jeon C.O."/>
        </authorList>
    </citation>
    <scope>NUCLEOTIDE SEQUENCE [LARGE SCALE GENOMIC DNA]</scope>
    <source>
        <strain evidence="2 3">EO9</strain>
    </source>
</reference>